<dbReference type="AlphaFoldDB" id="A0A101RYJ7"/>
<feature type="region of interest" description="Disordered" evidence="1">
    <location>
        <begin position="1"/>
        <end position="70"/>
    </location>
</feature>
<organism evidence="2 3">
    <name type="scientific">Streptomyces griseorubiginosus</name>
    <dbReference type="NCBI Taxonomy" id="67304"/>
    <lineage>
        <taxon>Bacteria</taxon>
        <taxon>Bacillati</taxon>
        <taxon>Actinomycetota</taxon>
        <taxon>Actinomycetes</taxon>
        <taxon>Kitasatosporales</taxon>
        <taxon>Streptomycetaceae</taxon>
        <taxon>Streptomyces</taxon>
    </lineage>
</organism>
<gene>
    <name evidence="2" type="ORF">AQJ54_24135</name>
</gene>
<dbReference type="RefSeq" id="WP_062240883.1">
    <property type="nucleotide sequence ID" value="NZ_JBIBHB010000004.1"/>
</dbReference>
<reference evidence="2 3" key="1">
    <citation type="submission" date="2015-10" db="EMBL/GenBank/DDBJ databases">
        <title>Draft genome sequence of Streptomyces griseorubiginosus DSM 40469, type strain for the species Streptomyces griseorubiginosus.</title>
        <authorList>
            <person name="Ruckert C."/>
            <person name="Winkler A."/>
            <person name="Kalinowski J."/>
            <person name="Kampfer P."/>
            <person name="Glaeser S."/>
        </authorList>
    </citation>
    <scope>NUCLEOTIDE SEQUENCE [LARGE SCALE GENOMIC DNA]</scope>
    <source>
        <strain evidence="2 3">DSM 40469</strain>
    </source>
</reference>
<feature type="region of interest" description="Disordered" evidence="1">
    <location>
        <begin position="86"/>
        <end position="113"/>
    </location>
</feature>
<protein>
    <submittedName>
        <fullName evidence="2">Uncharacterized protein</fullName>
    </submittedName>
</protein>
<dbReference type="EMBL" id="LMWV01000020">
    <property type="protein sequence ID" value="KUN64134.1"/>
    <property type="molecule type" value="Genomic_DNA"/>
</dbReference>
<feature type="compositionally biased region" description="Low complexity" evidence="1">
    <location>
        <begin position="28"/>
        <end position="37"/>
    </location>
</feature>
<evidence type="ECO:0000256" key="1">
    <source>
        <dbReference type="SAM" id="MobiDB-lite"/>
    </source>
</evidence>
<evidence type="ECO:0000313" key="3">
    <source>
        <dbReference type="Proteomes" id="UP000054375"/>
    </source>
</evidence>
<proteinExistence type="predicted"/>
<dbReference type="Proteomes" id="UP000054375">
    <property type="component" value="Unassembled WGS sequence"/>
</dbReference>
<comment type="caution">
    <text evidence="2">The sequence shown here is derived from an EMBL/GenBank/DDBJ whole genome shotgun (WGS) entry which is preliminary data.</text>
</comment>
<keyword evidence="3" id="KW-1185">Reference proteome</keyword>
<evidence type="ECO:0000313" key="2">
    <source>
        <dbReference type="EMBL" id="KUN64134.1"/>
    </source>
</evidence>
<sequence>MGCGGAPCDAPGAALDRVTEHQDRPVTGAGRFAPGGLLRRRRPGADAAGLYPRRDLPRTAGDAPRPPEVPLPARLLLLPAGFEPASPAAVRPSYDSTVTTPARILPDAVPADR</sequence>
<name>A0A101RYJ7_9ACTN</name>
<feature type="compositionally biased region" description="Low complexity" evidence="1">
    <location>
        <begin position="1"/>
        <end position="14"/>
    </location>
</feature>
<accession>A0A101RYJ7</accession>